<reference evidence="1" key="2">
    <citation type="submission" date="2020-11" db="EMBL/GenBank/DDBJ databases">
        <authorList>
            <person name="McCartney M.A."/>
            <person name="Auch B."/>
            <person name="Kono T."/>
            <person name="Mallez S."/>
            <person name="Becker A."/>
            <person name="Gohl D.M."/>
            <person name="Silverstein K.A.T."/>
            <person name="Koren S."/>
            <person name="Bechman K.B."/>
            <person name="Herman A."/>
            <person name="Abrahante J.E."/>
            <person name="Garbe J."/>
        </authorList>
    </citation>
    <scope>NUCLEOTIDE SEQUENCE</scope>
    <source>
        <strain evidence="1">Duluth1</strain>
        <tissue evidence="1">Whole animal</tissue>
    </source>
</reference>
<keyword evidence="2" id="KW-1185">Reference proteome</keyword>
<gene>
    <name evidence="1" type="ORF">DPMN_144895</name>
</gene>
<comment type="caution">
    <text evidence="1">The sequence shown here is derived from an EMBL/GenBank/DDBJ whole genome shotgun (WGS) entry which is preliminary data.</text>
</comment>
<name>A0A9D4F2Z1_DREPO</name>
<organism evidence="1 2">
    <name type="scientific">Dreissena polymorpha</name>
    <name type="common">Zebra mussel</name>
    <name type="synonym">Mytilus polymorpha</name>
    <dbReference type="NCBI Taxonomy" id="45954"/>
    <lineage>
        <taxon>Eukaryota</taxon>
        <taxon>Metazoa</taxon>
        <taxon>Spiralia</taxon>
        <taxon>Lophotrochozoa</taxon>
        <taxon>Mollusca</taxon>
        <taxon>Bivalvia</taxon>
        <taxon>Autobranchia</taxon>
        <taxon>Heteroconchia</taxon>
        <taxon>Euheterodonta</taxon>
        <taxon>Imparidentia</taxon>
        <taxon>Neoheterodontei</taxon>
        <taxon>Myida</taxon>
        <taxon>Dreissenoidea</taxon>
        <taxon>Dreissenidae</taxon>
        <taxon>Dreissena</taxon>
    </lineage>
</organism>
<protein>
    <submittedName>
        <fullName evidence="1">Uncharacterized protein</fullName>
    </submittedName>
</protein>
<dbReference type="Proteomes" id="UP000828390">
    <property type="component" value="Unassembled WGS sequence"/>
</dbReference>
<sequence>MFAEWFPFVNLCPTLYKWVVCNEALTQLSVSTLKQQPTLLAVKIGDYTLIDTQDENVLYTLGIEKTHFGSSGIIVTSQAASNCMRPSAFNFGEYTIWGCLAGHYCINCHSYAVIACLMYTESNAHRAPLWNGRRFSSHQIVQGQYPF</sequence>
<proteinExistence type="predicted"/>
<evidence type="ECO:0000313" key="2">
    <source>
        <dbReference type="Proteomes" id="UP000828390"/>
    </source>
</evidence>
<accession>A0A9D4F2Z1</accession>
<evidence type="ECO:0000313" key="1">
    <source>
        <dbReference type="EMBL" id="KAH3791410.1"/>
    </source>
</evidence>
<dbReference type="EMBL" id="JAIWYP010000007">
    <property type="protein sequence ID" value="KAH3791410.1"/>
    <property type="molecule type" value="Genomic_DNA"/>
</dbReference>
<reference evidence="1" key="1">
    <citation type="journal article" date="2019" name="bioRxiv">
        <title>The Genome of the Zebra Mussel, Dreissena polymorpha: A Resource for Invasive Species Research.</title>
        <authorList>
            <person name="McCartney M.A."/>
            <person name="Auch B."/>
            <person name="Kono T."/>
            <person name="Mallez S."/>
            <person name="Zhang Y."/>
            <person name="Obille A."/>
            <person name="Becker A."/>
            <person name="Abrahante J.E."/>
            <person name="Garbe J."/>
            <person name="Badalamenti J.P."/>
            <person name="Herman A."/>
            <person name="Mangelson H."/>
            <person name="Liachko I."/>
            <person name="Sullivan S."/>
            <person name="Sone E.D."/>
            <person name="Koren S."/>
            <person name="Silverstein K.A.T."/>
            <person name="Beckman K.B."/>
            <person name="Gohl D.M."/>
        </authorList>
    </citation>
    <scope>NUCLEOTIDE SEQUENCE</scope>
    <source>
        <strain evidence="1">Duluth1</strain>
        <tissue evidence="1">Whole animal</tissue>
    </source>
</reference>
<dbReference type="AlphaFoldDB" id="A0A9D4F2Z1"/>